<keyword evidence="4" id="KW-1185">Reference proteome</keyword>
<evidence type="ECO:0000256" key="1">
    <source>
        <dbReference type="SAM" id="MobiDB-lite"/>
    </source>
</evidence>
<dbReference type="AlphaFoldDB" id="A0A5C5VXT2"/>
<dbReference type="RefSeq" id="WP_197524974.1">
    <property type="nucleotide sequence ID" value="NZ_SJPH01000004.1"/>
</dbReference>
<proteinExistence type="predicted"/>
<protein>
    <submittedName>
        <fullName evidence="3">Perchlorate reductase subunit gamma</fullName>
    </submittedName>
</protein>
<organism evidence="3 4">
    <name type="scientific">Botrimarina hoheduenensis</name>
    <dbReference type="NCBI Taxonomy" id="2528000"/>
    <lineage>
        <taxon>Bacteria</taxon>
        <taxon>Pseudomonadati</taxon>
        <taxon>Planctomycetota</taxon>
        <taxon>Planctomycetia</taxon>
        <taxon>Pirellulales</taxon>
        <taxon>Lacipirellulaceae</taxon>
        <taxon>Botrimarina</taxon>
    </lineage>
</organism>
<gene>
    <name evidence="3" type="primary">pcrC</name>
    <name evidence="3" type="ORF">Pla111_23770</name>
</gene>
<comment type="caution">
    <text evidence="3">The sequence shown here is derived from an EMBL/GenBank/DDBJ whole genome shotgun (WGS) entry which is preliminary data.</text>
</comment>
<dbReference type="InterPro" id="IPR023155">
    <property type="entry name" value="Cyt_c-552/4"/>
</dbReference>
<evidence type="ECO:0000259" key="2">
    <source>
        <dbReference type="Pfam" id="PF13435"/>
    </source>
</evidence>
<evidence type="ECO:0000313" key="3">
    <source>
        <dbReference type="EMBL" id="TWT43426.1"/>
    </source>
</evidence>
<dbReference type="Pfam" id="PF13435">
    <property type="entry name" value="Cytochrome_C554"/>
    <property type="match status" value="1"/>
</dbReference>
<feature type="region of interest" description="Disordered" evidence="1">
    <location>
        <begin position="137"/>
        <end position="160"/>
    </location>
</feature>
<accession>A0A5C5VXT2</accession>
<dbReference type="EMBL" id="SJPH01000004">
    <property type="protein sequence ID" value="TWT43426.1"/>
    <property type="molecule type" value="Genomic_DNA"/>
</dbReference>
<name>A0A5C5VXT2_9BACT</name>
<reference evidence="3 4" key="1">
    <citation type="submission" date="2019-02" db="EMBL/GenBank/DDBJ databases">
        <title>Deep-cultivation of Planctomycetes and their phenomic and genomic characterization uncovers novel biology.</title>
        <authorList>
            <person name="Wiegand S."/>
            <person name="Jogler M."/>
            <person name="Boedeker C."/>
            <person name="Pinto D."/>
            <person name="Vollmers J."/>
            <person name="Rivas-Marin E."/>
            <person name="Kohn T."/>
            <person name="Peeters S.H."/>
            <person name="Heuer A."/>
            <person name="Rast P."/>
            <person name="Oberbeckmann S."/>
            <person name="Bunk B."/>
            <person name="Jeske O."/>
            <person name="Meyerdierks A."/>
            <person name="Storesund J.E."/>
            <person name="Kallscheuer N."/>
            <person name="Luecker S."/>
            <person name="Lage O.M."/>
            <person name="Pohl T."/>
            <person name="Merkel B.J."/>
            <person name="Hornburger P."/>
            <person name="Mueller R.-W."/>
            <person name="Bruemmer F."/>
            <person name="Labrenz M."/>
            <person name="Spormann A.M."/>
            <person name="Op Den Camp H."/>
            <person name="Overmann J."/>
            <person name="Amann R."/>
            <person name="Jetten M.S.M."/>
            <person name="Mascher T."/>
            <person name="Medema M.H."/>
            <person name="Devos D.P."/>
            <person name="Kaster A.-K."/>
            <person name="Ovreas L."/>
            <person name="Rohde M."/>
            <person name="Galperin M.Y."/>
            <person name="Jogler C."/>
        </authorList>
    </citation>
    <scope>NUCLEOTIDE SEQUENCE [LARGE SCALE GENOMIC DNA]</scope>
    <source>
        <strain evidence="3 4">Pla111</strain>
    </source>
</reference>
<feature type="domain" description="Cytochrome c-552/4" evidence="2">
    <location>
        <begin position="50"/>
        <end position="124"/>
    </location>
</feature>
<evidence type="ECO:0000313" key="4">
    <source>
        <dbReference type="Proteomes" id="UP000318995"/>
    </source>
</evidence>
<sequence length="341" mass="37226">MNHLARQIVSGTASVLLVILYGIADGAAQAPPVTGGEAFDPARVRGADSCLKCHTAEVDRWRSTPHAMTIDTLHRKPEAKAIAERLGIRSVKRNDTCVRCHYTRQEVRGRVRIDSGVSCESCHGPSDRWIELHADYGPGATRESESPAHRQQRRQRSVEAGMNNPANLYLIARQCLDCHTTPNEELVDVGGHPAGSRDFSLVAWSQGQVRHNFVRSGGVLNEPSSPARLRVMHVVGVMTDLEYSLRAVATASRTGAFATTSAERAASKKQELWEIQRRLNEPLIQQALAPLATLQLKLDNSAAIILAAQTLSDATYAFAERADGARLAAIDNLLPSPETYK</sequence>
<dbReference type="Proteomes" id="UP000318995">
    <property type="component" value="Unassembled WGS sequence"/>
</dbReference>
<dbReference type="SUPFAM" id="SSF48695">
    <property type="entry name" value="Multiheme cytochromes"/>
    <property type="match status" value="1"/>
</dbReference>
<dbReference type="InterPro" id="IPR036280">
    <property type="entry name" value="Multihaem_cyt_sf"/>
</dbReference>
<dbReference type="Gene3D" id="1.10.1130.10">
    <property type="entry name" value="Flavocytochrome C3, Chain A"/>
    <property type="match status" value="1"/>
</dbReference>